<name>A0ABX2ZWH7_9BACI</name>
<protein>
    <submittedName>
        <fullName evidence="10">Peptidase M48</fullName>
    </submittedName>
</protein>
<keyword evidence="7" id="KW-0472">Membrane</keyword>
<keyword evidence="2" id="KW-0479">Metal-binding</keyword>
<evidence type="ECO:0000256" key="1">
    <source>
        <dbReference type="ARBA" id="ARBA00022670"/>
    </source>
</evidence>
<evidence type="ECO:0000256" key="7">
    <source>
        <dbReference type="SAM" id="Phobius"/>
    </source>
</evidence>
<dbReference type="Proteomes" id="UP000094580">
    <property type="component" value="Unassembled WGS sequence"/>
</dbReference>
<dbReference type="CDD" id="cd07343">
    <property type="entry name" value="M48A_Zmpste24p_like"/>
    <property type="match status" value="1"/>
</dbReference>
<dbReference type="PANTHER" id="PTHR10120">
    <property type="entry name" value="CAAX PRENYL PROTEASE 1"/>
    <property type="match status" value="1"/>
</dbReference>
<evidence type="ECO:0000256" key="5">
    <source>
        <dbReference type="ARBA" id="ARBA00023049"/>
    </source>
</evidence>
<keyword evidence="1 6" id="KW-0645">Protease</keyword>
<feature type="transmembrane region" description="Helical" evidence="7">
    <location>
        <begin position="296"/>
        <end position="318"/>
    </location>
</feature>
<dbReference type="Pfam" id="PF01435">
    <property type="entry name" value="Peptidase_M48"/>
    <property type="match status" value="1"/>
</dbReference>
<evidence type="ECO:0000256" key="3">
    <source>
        <dbReference type="ARBA" id="ARBA00022801"/>
    </source>
</evidence>
<keyword evidence="4 6" id="KW-0862">Zinc</keyword>
<feature type="transmembrane region" description="Helical" evidence="7">
    <location>
        <begin position="68"/>
        <end position="87"/>
    </location>
</feature>
<feature type="transmembrane region" description="Helical" evidence="7">
    <location>
        <begin position="108"/>
        <end position="126"/>
    </location>
</feature>
<organism evidence="10 11">
    <name type="scientific">Gottfriedia luciferensis</name>
    <dbReference type="NCBI Taxonomy" id="178774"/>
    <lineage>
        <taxon>Bacteria</taxon>
        <taxon>Bacillati</taxon>
        <taxon>Bacillota</taxon>
        <taxon>Bacilli</taxon>
        <taxon>Bacillales</taxon>
        <taxon>Bacillaceae</taxon>
        <taxon>Gottfriedia</taxon>
    </lineage>
</organism>
<evidence type="ECO:0000256" key="2">
    <source>
        <dbReference type="ARBA" id="ARBA00022723"/>
    </source>
</evidence>
<evidence type="ECO:0000259" key="9">
    <source>
        <dbReference type="Pfam" id="PF16491"/>
    </source>
</evidence>
<evidence type="ECO:0000259" key="8">
    <source>
        <dbReference type="Pfam" id="PF01435"/>
    </source>
</evidence>
<dbReference type="Gene3D" id="3.30.2010.10">
    <property type="entry name" value="Metalloproteases ('zincins'), catalytic domain"/>
    <property type="match status" value="1"/>
</dbReference>
<evidence type="ECO:0000256" key="4">
    <source>
        <dbReference type="ARBA" id="ARBA00022833"/>
    </source>
</evidence>
<feature type="transmembrane region" description="Helical" evidence="7">
    <location>
        <begin position="330"/>
        <end position="348"/>
    </location>
</feature>
<keyword evidence="7" id="KW-0812">Transmembrane</keyword>
<feature type="transmembrane region" description="Helical" evidence="7">
    <location>
        <begin position="180"/>
        <end position="203"/>
    </location>
</feature>
<accession>A0ABX2ZWH7</accession>
<comment type="similarity">
    <text evidence="6">Belongs to the peptidase M48 family.</text>
</comment>
<dbReference type="InterPro" id="IPR027057">
    <property type="entry name" value="CAXX_Prtase_1"/>
</dbReference>
<dbReference type="RefSeq" id="WP_069032939.1">
    <property type="nucleotide sequence ID" value="NZ_MDKC01000005.1"/>
</dbReference>
<proteinExistence type="inferred from homology"/>
<evidence type="ECO:0000313" key="10">
    <source>
        <dbReference type="EMBL" id="ODG92739.1"/>
    </source>
</evidence>
<keyword evidence="11" id="KW-1185">Reference proteome</keyword>
<keyword evidence="5 6" id="KW-0482">Metalloprotease</keyword>
<dbReference type="InterPro" id="IPR032456">
    <property type="entry name" value="Peptidase_M48_N"/>
</dbReference>
<comment type="caution">
    <text evidence="10">The sequence shown here is derived from an EMBL/GenBank/DDBJ whole genome shotgun (WGS) entry which is preliminary data.</text>
</comment>
<feature type="transmembrane region" description="Helical" evidence="7">
    <location>
        <begin position="153"/>
        <end position="173"/>
    </location>
</feature>
<reference evidence="10 11" key="1">
    <citation type="submission" date="2016-07" db="EMBL/GenBank/DDBJ databases">
        <authorList>
            <person name="Townsley L."/>
            <person name="Shank E.A."/>
        </authorList>
    </citation>
    <scope>NUCLEOTIDE SEQUENCE [LARGE SCALE GENOMIC DNA]</scope>
    <source>
        <strain evidence="10 11">CH01</strain>
    </source>
</reference>
<dbReference type="InterPro" id="IPR001915">
    <property type="entry name" value="Peptidase_M48"/>
</dbReference>
<keyword evidence="3 6" id="KW-0378">Hydrolase</keyword>
<keyword evidence="7" id="KW-1133">Transmembrane helix</keyword>
<dbReference type="EMBL" id="MDKC01000005">
    <property type="protein sequence ID" value="ODG92739.1"/>
    <property type="molecule type" value="Genomic_DNA"/>
</dbReference>
<gene>
    <name evidence="10" type="ORF">BED47_17610</name>
</gene>
<evidence type="ECO:0000313" key="11">
    <source>
        <dbReference type="Proteomes" id="UP000094580"/>
    </source>
</evidence>
<feature type="transmembrane region" description="Helical" evidence="7">
    <location>
        <begin position="12"/>
        <end position="31"/>
    </location>
</feature>
<feature type="domain" description="Peptidase M48" evidence="8">
    <location>
        <begin position="212"/>
        <end position="417"/>
    </location>
</feature>
<comment type="cofactor">
    <cofactor evidence="6">
        <name>Zn(2+)</name>
        <dbReference type="ChEBI" id="CHEBI:29105"/>
    </cofactor>
    <text evidence="6">Binds 1 zinc ion per subunit.</text>
</comment>
<dbReference type="Pfam" id="PF16491">
    <property type="entry name" value="Peptidase_M48_N"/>
    <property type="match status" value="1"/>
</dbReference>
<evidence type="ECO:0000256" key="6">
    <source>
        <dbReference type="RuleBase" id="RU003983"/>
    </source>
</evidence>
<feature type="domain" description="CAAX prenyl protease 1 N-terminal" evidence="9">
    <location>
        <begin position="50"/>
        <end position="208"/>
    </location>
</feature>
<sequence>MKKATKSKLTKFICLGYLIYIILVLLYFYVFTTSDLPSKYKGTFVDPHTFMNHKEANLSSSYSTLKNVLYFISLPIDWIVLSLLLLSGSIERLGDSLSKLTRFKFIQVFLYFFFVSVATYIVSFPIDLYRFKLSTKYGLSVQSFNAWMKDEMISFWINFAMMFFVMYVVYLLIKKQPKKWWLTAWLLSIPFTIFLTFIQPVVIDPLYNDFYPLKDKNLEKKIITLAKEANIPAHRVYEVNMSTKTTTYNAYVTGIGKNARIVLWDTTLKGLTEDEIMFIMAHEMSHYVHKDIYKSMFGILAGSLVGLYIIHLLMKYVLSKSRSSHSNEKMAVILTLFLIISGIVSFISDPISNAFSRSAEKRADLYAVKLTHDPEAGIIAFQKLSKNSLSQVNPPFLVKLFRYDHPTMLERMQYLEAAEKRNNNK</sequence>